<dbReference type="PANTHER" id="PTHR43404:SF2">
    <property type="entry name" value="LIPOPOLYSACCHARIDE CHOLINEPHOSPHOTRANSFERASE LICD"/>
    <property type="match status" value="1"/>
</dbReference>
<accession>A0AB33JFH8</accession>
<dbReference type="InterPro" id="IPR007074">
    <property type="entry name" value="LicD/FKTN/FKRP_NTP_transf"/>
</dbReference>
<dbReference type="GO" id="GO:0016740">
    <property type="term" value="F:transferase activity"/>
    <property type="evidence" value="ECO:0007669"/>
    <property type="project" value="UniProtKB-KW"/>
</dbReference>
<feature type="domain" description="LicD/FKTN/FKRP nucleotidyltransferase" evidence="1">
    <location>
        <begin position="35"/>
        <end position="257"/>
    </location>
</feature>
<protein>
    <submittedName>
        <fullName evidence="2">Phosphorylcholine transferase LicD</fullName>
    </submittedName>
</protein>
<gene>
    <name evidence="2" type="ORF">GTC17260_22120</name>
</gene>
<dbReference type="PANTHER" id="PTHR43404">
    <property type="entry name" value="LIPOPOLYSACCHARIDE CHOLINEPHOSPHOTRANSFERASE LICD"/>
    <property type="match status" value="1"/>
</dbReference>
<name>A0AB33JFH8_9BACT</name>
<dbReference type="GO" id="GO:0009100">
    <property type="term" value="P:glycoprotein metabolic process"/>
    <property type="evidence" value="ECO:0007669"/>
    <property type="project" value="UniProtKB-ARBA"/>
</dbReference>
<evidence type="ECO:0000259" key="1">
    <source>
        <dbReference type="Pfam" id="PF04991"/>
    </source>
</evidence>
<evidence type="ECO:0000313" key="2">
    <source>
        <dbReference type="EMBL" id="BFO79577.1"/>
    </source>
</evidence>
<organism evidence="2">
    <name type="scientific">Prevotella sp. GTC17260</name>
    <dbReference type="NCBI Taxonomy" id="3236796"/>
    <lineage>
        <taxon>Bacteria</taxon>
        <taxon>Pseudomonadati</taxon>
        <taxon>Bacteroidota</taxon>
        <taxon>Bacteroidia</taxon>
        <taxon>Bacteroidales</taxon>
        <taxon>Prevotellaceae</taxon>
        <taxon>Prevotella</taxon>
    </lineage>
</organism>
<reference evidence="2" key="1">
    <citation type="submission" date="2024-07" db="EMBL/GenBank/DDBJ databases">
        <title>Complete genome sequence of Prevotella sp. YM-2024 GTC17260.</title>
        <authorList>
            <person name="Hayashi M."/>
            <person name="Muto Y."/>
            <person name="Tanaka K."/>
            <person name="Niwa H."/>
        </authorList>
    </citation>
    <scope>NUCLEOTIDE SEQUENCE</scope>
    <source>
        <strain evidence="2">GTC17260</strain>
    </source>
</reference>
<dbReference type="EMBL" id="AP035788">
    <property type="protein sequence ID" value="BFO79577.1"/>
    <property type="molecule type" value="Genomic_DNA"/>
</dbReference>
<keyword evidence="2" id="KW-0808">Transferase</keyword>
<dbReference type="AlphaFoldDB" id="A0AB33JFH8"/>
<dbReference type="Pfam" id="PF04991">
    <property type="entry name" value="LicD"/>
    <property type="match status" value="1"/>
</dbReference>
<sequence length="310" mass="36767">MNLDSEYRDGYLVSAEMKKVWAVELDLLKKLVDICKKHDLRVWIEGGTLLGAVRHQGFIPWDDDIDVSMPRPDYEKLKLICAEELEAPYFLQTAYNDEHYCCGHAQLRNSNTTGVRPSDCYRPYNQGIFIDIFILDGIPDDMAERKQLFKEVHRRLCRLKSIDYPILISGRLGLLFRKWWWRRKVSKYGFANLYKYVDDLLLQHSWENSQRVGYVCFGNENFVWDKHIYDHTAMLSFEGMQVPAPAGYDVYLKQVYGPNYMTPVQCPNMHGTVVFDTERCYRERMPEIRRAYRRSAMRRLWLKIKKCKSK</sequence>
<dbReference type="InterPro" id="IPR052942">
    <property type="entry name" value="LPS_cholinephosphotransferase"/>
</dbReference>
<proteinExistence type="predicted"/>